<accession>A0AAW9S7A0</accession>
<dbReference type="Gene3D" id="1.25.40.10">
    <property type="entry name" value="Tetratricopeptide repeat domain"/>
    <property type="match status" value="1"/>
</dbReference>
<feature type="signal peptide" evidence="1">
    <location>
        <begin position="1"/>
        <end position="25"/>
    </location>
</feature>
<dbReference type="Proteomes" id="UP001403385">
    <property type="component" value="Unassembled WGS sequence"/>
</dbReference>
<dbReference type="InterPro" id="IPR021314">
    <property type="entry name" value="DUF2911"/>
</dbReference>
<reference evidence="2 3" key="1">
    <citation type="submission" date="2024-04" db="EMBL/GenBank/DDBJ databases">
        <title>Novel genus in family Flammeovirgaceae.</title>
        <authorList>
            <person name="Nguyen T.H."/>
            <person name="Vuong T.Q."/>
            <person name="Le H."/>
            <person name="Kim S.-G."/>
        </authorList>
    </citation>
    <scope>NUCLEOTIDE SEQUENCE [LARGE SCALE GENOMIC DNA]</scope>
    <source>
        <strain evidence="2 3">JCM 23209</strain>
    </source>
</reference>
<dbReference type="SUPFAM" id="SSF48452">
    <property type="entry name" value="TPR-like"/>
    <property type="match status" value="1"/>
</dbReference>
<feature type="chain" id="PRO_5043701514" evidence="1">
    <location>
        <begin position="26"/>
        <end position="384"/>
    </location>
</feature>
<evidence type="ECO:0000313" key="3">
    <source>
        <dbReference type="Proteomes" id="UP001403385"/>
    </source>
</evidence>
<evidence type="ECO:0000313" key="2">
    <source>
        <dbReference type="EMBL" id="MEN7549382.1"/>
    </source>
</evidence>
<protein>
    <submittedName>
        <fullName evidence="2">DUF2911 domain-containing protein</fullName>
    </submittedName>
</protein>
<sequence length="384" mass="43451">MKRTTMCKFISISICAFLFYAASYAQSITLPPSGENQKASVTQWMGLVKMNITYNSPDVTASNGEDRTGKIWGQLVPYGFANLGFGMSSEENPSPWRAGANENTTVYFSHDVEIEGKPLKAGKYALFMAPGEEEWTLIFSKNHSSWGSYFYNPEEDALRVTVKPKEVEFSEWLTYEFVDRGLDHCVAALKWENKMVPFEVNVPNINELYLGQIRDELRSSSGFNWMAWNQAANFCLQHDINLKEGLSWIDNAINAPYFGQENFANYNVKSQLLSKLGKEQEAEIVMNKAISHPTATVFQIHQYGRQLLNEGKGDKALAVFELNAKRHPDTWPVNMGLARGYSALGQYKKALKHAQMAYEKAPDELNKQTLQGAIDKLKQNQDFN</sequence>
<gene>
    <name evidence="2" type="ORF">AAG747_15770</name>
</gene>
<evidence type="ECO:0000256" key="1">
    <source>
        <dbReference type="SAM" id="SignalP"/>
    </source>
</evidence>
<organism evidence="2 3">
    <name type="scientific">Rapidithrix thailandica</name>
    <dbReference type="NCBI Taxonomy" id="413964"/>
    <lineage>
        <taxon>Bacteria</taxon>
        <taxon>Pseudomonadati</taxon>
        <taxon>Bacteroidota</taxon>
        <taxon>Cytophagia</taxon>
        <taxon>Cytophagales</taxon>
        <taxon>Flammeovirgaceae</taxon>
        <taxon>Rapidithrix</taxon>
    </lineage>
</organism>
<keyword evidence="1" id="KW-0732">Signal</keyword>
<dbReference type="AlphaFoldDB" id="A0AAW9S7A0"/>
<dbReference type="RefSeq" id="WP_346822158.1">
    <property type="nucleotide sequence ID" value="NZ_JBDKWZ010000008.1"/>
</dbReference>
<dbReference type="InterPro" id="IPR011990">
    <property type="entry name" value="TPR-like_helical_dom_sf"/>
</dbReference>
<dbReference type="Pfam" id="PF11138">
    <property type="entry name" value="DUF2911"/>
    <property type="match status" value="1"/>
</dbReference>
<name>A0AAW9S7A0_9BACT</name>
<proteinExistence type="predicted"/>
<comment type="caution">
    <text evidence="2">The sequence shown here is derived from an EMBL/GenBank/DDBJ whole genome shotgun (WGS) entry which is preliminary data.</text>
</comment>
<keyword evidence="3" id="KW-1185">Reference proteome</keyword>
<dbReference type="EMBL" id="JBDKWZ010000008">
    <property type="protein sequence ID" value="MEN7549382.1"/>
    <property type="molecule type" value="Genomic_DNA"/>
</dbReference>